<comment type="caution">
    <text evidence="1">The sequence shown here is derived from an EMBL/GenBank/DDBJ whole genome shotgun (WGS) entry which is preliminary data.</text>
</comment>
<reference evidence="1 2" key="1">
    <citation type="journal article" date="2019" name="Int. J. Syst. Evol. Microbiol.">
        <title>The Global Catalogue of Microorganisms (GCM) 10K type strain sequencing project: providing services to taxonomists for standard genome sequencing and annotation.</title>
        <authorList>
            <consortium name="The Broad Institute Genomics Platform"/>
            <consortium name="The Broad Institute Genome Sequencing Center for Infectious Disease"/>
            <person name="Wu L."/>
            <person name="Ma J."/>
        </authorList>
    </citation>
    <scope>NUCLEOTIDE SEQUENCE [LARGE SCALE GENOMIC DNA]</scope>
    <source>
        <strain evidence="1 2">Y73</strain>
    </source>
</reference>
<dbReference type="RefSeq" id="WP_379766411.1">
    <property type="nucleotide sequence ID" value="NZ_JBHSXI010000008.1"/>
</dbReference>
<evidence type="ECO:0000313" key="2">
    <source>
        <dbReference type="Proteomes" id="UP001596333"/>
    </source>
</evidence>
<evidence type="ECO:0000313" key="1">
    <source>
        <dbReference type="EMBL" id="MFC6888800.1"/>
    </source>
</evidence>
<proteinExistence type="predicted"/>
<name>A0ABD5UH37_9EURY</name>
<accession>A0ABD5UH37</accession>
<dbReference type="EMBL" id="JBHSXI010000008">
    <property type="protein sequence ID" value="MFC6888800.1"/>
    <property type="molecule type" value="Genomic_DNA"/>
</dbReference>
<sequence length="176" mass="18725">MGTDAPFAADQDVLVDANIFYAIGHPSNPQYRRFRSAVQNAGVVCKLPRRVIVELGGSETDRVRTALDEGWATIIDAPSPTDGDAVAASDIARRTIANETDQAEHEVEKTDAILAGLAIQYVRDRSTAGVVVLTDDKPAKKGIENAVQAQGYTDAITVYGLADIIGGDPGDSMRLI</sequence>
<keyword evidence="2" id="KW-1185">Reference proteome</keyword>
<dbReference type="AlphaFoldDB" id="A0ABD5UH37"/>
<dbReference type="InterPro" id="IPR058703">
    <property type="entry name" value="PIN-containing"/>
</dbReference>
<evidence type="ECO:0008006" key="3">
    <source>
        <dbReference type="Google" id="ProtNLM"/>
    </source>
</evidence>
<organism evidence="1 2">
    <name type="scientific">Halorubrum trueperi</name>
    <dbReference type="NCBI Taxonomy" id="2004704"/>
    <lineage>
        <taxon>Archaea</taxon>
        <taxon>Methanobacteriati</taxon>
        <taxon>Methanobacteriota</taxon>
        <taxon>Stenosarchaea group</taxon>
        <taxon>Halobacteria</taxon>
        <taxon>Halobacteriales</taxon>
        <taxon>Haloferacaceae</taxon>
        <taxon>Halorubrum</taxon>
    </lineage>
</organism>
<dbReference type="Pfam" id="PF26425">
    <property type="entry name" value="PIN_halo"/>
    <property type="match status" value="1"/>
</dbReference>
<gene>
    <name evidence="1" type="ORF">ACFQEY_07235</name>
</gene>
<dbReference type="Proteomes" id="UP001596333">
    <property type="component" value="Unassembled WGS sequence"/>
</dbReference>
<protein>
    <recommendedName>
        <fullName evidence="3">DUF4411 family protein</fullName>
    </recommendedName>
</protein>